<dbReference type="AlphaFoldDB" id="A0A9P8T8L8"/>
<evidence type="ECO:0000256" key="2">
    <source>
        <dbReference type="ARBA" id="ARBA00004604"/>
    </source>
</evidence>
<gene>
    <name evidence="11" type="ORF">OGATHE_002476</name>
</gene>
<dbReference type="EMBL" id="JAEUBD010000983">
    <property type="protein sequence ID" value="KAH3669664.1"/>
    <property type="molecule type" value="Genomic_DNA"/>
</dbReference>
<keyword evidence="4" id="KW-0963">Cytoplasm</keyword>
<evidence type="ECO:0000256" key="7">
    <source>
        <dbReference type="ARBA" id="ARBA00022884"/>
    </source>
</evidence>
<dbReference type="Pfam" id="PF01138">
    <property type="entry name" value="RNase_PH"/>
    <property type="match status" value="1"/>
</dbReference>
<evidence type="ECO:0000256" key="5">
    <source>
        <dbReference type="ARBA" id="ARBA00022552"/>
    </source>
</evidence>
<reference evidence="11" key="2">
    <citation type="submission" date="2021-01" db="EMBL/GenBank/DDBJ databases">
        <authorList>
            <person name="Schikora-Tamarit M.A."/>
        </authorList>
    </citation>
    <scope>NUCLEOTIDE SEQUENCE</scope>
    <source>
        <strain evidence="11">NCAIM Y.01608</strain>
    </source>
</reference>
<protein>
    <recommendedName>
        <fullName evidence="9">Ribosomal RNA-processing protein 43</fullName>
    </recommendedName>
</protein>
<reference evidence="11" key="1">
    <citation type="journal article" date="2021" name="Open Biol.">
        <title>Shared evolutionary footprints suggest mitochondrial oxidative damage underlies multiple complex I losses in fungi.</title>
        <authorList>
            <person name="Schikora-Tamarit M.A."/>
            <person name="Marcet-Houben M."/>
            <person name="Nosek J."/>
            <person name="Gabaldon T."/>
        </authorList>
    </citation>
    <scope>NUCLEOTIDE SEQUENCE</scope>
    <source>
        <strain evidence="11">NCAIM Y.01608</strain>
    </source>
</reference>
<evidence type="ECO:0000256" key="9">
    <source>
        <dbReference type="ARBA" id="ARBA00030617"/>
    </source>
</evidence>
<comment type="caution">
    <text evidence="11">The sequence shown here is derived from an EMBL/GenBank/DDBJ whole genome shotgun (WGS) entry which is preliminary data.</text>
</comment>
<dbReference type="PANTHER" id="PTHR11097:SF9">
    <property type="entry name" value="EXOSOME COMPLEX COMPONENT RRP43"/>
    <property type="match status" value="1"/>
</dbReference>
<evidence type="ECO:0000259" key="10">
    <source>
        <dbReference type="Pfam" id="PF01138"/>
    </source>
</evidence>
<comment type="subcellular location">
    <subcellularLocation>
        <location evidence="1">Cytoplasm</location>
    </subcellularLocation>
    <subcellularLocation>
        <location evidence="2">Nucleus</location>
        <location evidence="2">Nucleolus</location>
    </subcellularLocation>
</comment>
<dbReference type="Proteomes" id="UP000788993">
    <property type="component" value="Unassembled WGS sequence"/>
</dbReference>
<dbReference type="GO" id="GO:0034476">
    <property type="term" value="P:U5 snRNA 3'-end processing"/>
    <property type="evidence" value="ECO:0007669"/>
    <property type="project" value="TreeGrafter"/>
</dbReference>
<dbReference type="GO" id="GO:0016075">
    <property type="term" value="P:rRNA catabolic process"/>
    <property type="evidence" value="ECO:0007669"/>
    <property type="project" value="TreeGrafter"/>
</dbReference>
<dbReference type="GO" id="GO:0035925">
    <property type="term" value="F:mRNA 3'-UTR AU-rich region binding"/>
    <property type="evidence" value="ECO:0007669"/>
    <property type="project" value="TreeGrafter"/>
</dbReference>
<proteinExistence type="inferred from homology"/>
<accession>A0A9P8T8L8</accession>
<evidence type="ECO:0000256" key="1">
    <source>
        <dbReference type="ARBA" id="ARBA00004496"/>
    </source>
</evidence>
<evidence type="ECO:0000256" key="6">
    <source>
        <dbReference type="ARBA" id="ARBA00022835"/>
    </source>
</evidence>
<dbReference type="GO" id="GO:0000176">
    <property type="term" value="C:nuclear exosome (RNase complex)"/>
    <property type="evidence" value="ECO:0007669"/>
    <property type="project" value="UniProtKB-ARBA"/>
</dbReference>
<evidence type="ECO:0000313" key="11">
    <source>
        <dbReference type="EMBL" id="KAH3669664.1"/>
    </source>
</evidence>
<dbReference type="OrthoDB" id="45882at2759"/>
<dbReference type="SUPFAM" id="SSF54211">
    <property type="entry name" value="Ribosomal protein S5 domain 2-like"/>
    <property type="match status" value="1"/>
</dbReference>
<dbReference type="Gene3D" id="3.30.230.70">
    <property type="entry name" value="GHMP Kinase, N-terminal domain"/>
    <property type="match status" value="1"/>
</dbReference>
<dbReference type="GO" id="GO:0005730">
    <property type="term" value="C:nucleolus"/>
    <property type="evidence" value="ECO:0007669"/>
    <property type="project" value="UniProtKB-SubCell"/>
</dbReference>
<feature type="domain" description="Exoribonuclease phosphorolytic" evidence="10">
    <location>
        <begin position="72"/>
        <end position="223"/>
    </location>
</feature>
<dbReference type="GO" id="GO:0000177">
    <property type="term" value="C:cytoplasmic exosome (RNase complex)"/>
    <property type="evidence" value="ECO:0007669"/>
    <property type="project" value="TreeGrafter"/>
</dbReference>
<dbReference type="InterPro" id="IPR050590">
    <property type="entry name" value="Exosome_comp_Rrp42_subfam"/>
</dbReference>
<keyword evidence="7" id="KW-0694">RNA-binding</keyword>
<dbReference type="InterPro" id="IPR001247">
    <property type="entry name" value="ExoRNase_PH_dom1"/>
</dbReference>
<evidence type="ECO:0000313" key="12">
    <source>
        <dbReference type="Proteomes" id="UP000788993"/>
    </source>
</evidence>
<keyword evidence="8" id="KW-0539">Nucleus</keyword>
<evidence type="ECO:0000256" key="8">
    <source>
        <dbReference type="ARBA" id="ARBA00023242"/>
    </source>
</evidence>
<keyword evidence="5" id="KW-0698">rRNA processing</keyword>
<organism evidence="11 12">
    <name type="scientific">Ogataea polymorpha</name>
    <dbReference type="NCBI Taxonomy" id="460523"/>
    <lineage>
        <taxon>Eukaryota</taxon>
        <taxon>Fungi</taxon>
        <taxon>Dikarya</taxon>
        <taxon>Ascomycota</taxon>
        <taxon>Saccharomycotina</taxon>
        <taxon>Pichiomycetes</taxon>
        <taxon>Pichiales</taxon>
        <taxon>Pichiaceae</taxon>
        <taxon>Ogataea</taxon>
    </lineage>
</organism>
<dbReference type="GO" id="GO:0034475">
    <property type="term" value="P:U4 snRNA 3'-end processing"/>
    <property type="evidence" value="ECO:0007669"/>
    <property type="project" value="TreeGrafter"/>
</dbReference>
<evidence type="ECO:0000256" key="4">
    <source>
        <dbReference type="ARBA" id="ARBA00022490"/>
    </source>
</evidence>
<dbReference type="GO" id="GO:0071035">
    <property type="term" value="P:nuclear polyadenylation-dependent rRNA catabolic process"/>
    <property type="evidence" value="ECO:0007669"/>
    <property type="project" value="TreeGrafter"/>
</dbReference>
<name>A0A9P8T8L8_9ASCO</name>
<dbReference type="InterPro" id="IPR027408">
    <property type="entry name" value="PNPase/RNase_PH_dom_sf"/>
</dbReference>
<evidence type="ECO:0000256" key="3">
    <source>
        <dbReference type="ARBA" id="ARBA00006678"/>
    </source>
</evidence>
<dbReference type="GO" id="GO:0071038">
    <property type="term" value="P:TRAMP-dependent tRNA surveillance pathway"/>
    <property type="evidence" value="ECO:0007669"/>
    <property type="project" value="TreeGrafter"/>
</dbReference>
<dbReference type="PANTHER" id="PTHR11097">
    <property type="entry name" value="EXOSOME COMPLEX EXONUCLEASE RIBOSOMAL RNA PROCESSING PROTEIN"/>
    <property type="match status" value="1"/>
</dbReference>
<keyword evidence="6" id="KW-0271">Exosome</keyword>
<keyword evidence="12" id="KW-1185">Reference proteome</keyword>
<comment type="similarity">
    <text evidence="3">Belongs to the RNase PH family.</text>
</comment>
<sequence>MSETASFKPNIFPPDVLAQIAPDVLLQKYLQIGLRPSLRKFDEFKPVVIGRAGVGRYESNEPNGDINGVGSVLGSSIVKSGKTTVICLISGAIVEDDHELVNDYRTKLEKDIIDSETHRDSKNATVYTEVEISRGGSGPPNEEEIAISQRLYEAIYHSGLIDRNALKIQLESKGGEELEQEFLPQTGYSFVLYATIQVFSRAGPVYDLCYGALISALRQTRLPAVYIAEKRTEVGVRRVRVEDYDLECDAEKNELLKLNEDRISWSSTFGLVELDKAVPHDEDKMEIDTDGKILLAELEGEAEENIDTRIMVSSNGSTLSGLSVYGAAGVTKEDLKKAFHLANRRAQCVLNSEGMKM</sequence>
<dbReference type="GO" id="GO:0000467">
    <property type="term" value="P:exonucleolytic trimming to generate mature 3'-end of 5.8S rRNA from tricistronic rRNA transcript (SSU-rRNA, 5.8S rRNA, LSU-rRNA)"/>
    <property type="evidence" value="ECO:0007669"/>
    <property type="project" value="UniProtKB-ARBA"/>
</dbReference>
<dbReference type="GO" id="GO:0071028">
    <property type="term" value="P:nuclear mRNA surveillance"/>
    <property type="evidence" value="ECO:0007669"/>
    <property type="project" value="TreeGrafter"/>
</dbReference>
<dbReference type="InterPro" id="IPR020568">
    <property type="entry name" value="Ribosomal_Su5_D2-typ_SF"/>
</dbReference>
<dbReference type="GO" id="GO:0034473">
    <property type="term" value="P:U1 snRNA 3'-end processing"/>
    <property type="evidence" value="ECO:0007669"/>
    <property type="project" value="TreeGrafter"/>
</dbReference>